<evidence type="ECO:0008006" key="3">
    <source>
        <dbReference type="Google" id="ProtNLM"/>
    </source>
</evidence>
<dbReference type="EMBL" id="RZNH01000031">
    <property type="protein sequence ID" value="NOU61295.1"/>
    <property type="molecule type" value="Genomic_DNA"/>
</dbReference>
<comment type="caution">
    <text evidence="1">The sequence shown here is derived from an EMBL/GenBank/DDBJ whole genome shotgun (WGS) entry which is preliminary data.</text>
</comment>
<keyword evidence="2" id="KW-1185">Reference proteome</keyword>
<evidence type="ECO:0000313" key="2">
    <source>
        <dbReference type="Proteomes" id="UP000732105"/>
    </source>
</evidence>
<protein>
    <recommendedName>
        <fullName evidence="3">WD40-like Beta Propeller Repeat</fullName>
    </recommendedName>
</protein>
<gene>
    <name evidence="1" type="ORF">ELS83_15925</name>
</gene>
<dbReference type="InterPro" id="IPR015943">
    <property type="entry name" value="WD40/YVTN_repeat-like_dom_sf"/>
</dbReference>
<sequence>MKRRDFFNISSVGLLGTLLLPTSDLLAQKKKPKKKKKNKYDSSDLPKFRLSTLTEGPNHHFFGYYGTSPWNGNESTMVGLESSFHDRMPEPGEKAKIGLIDPNSGEFTPITETLAWNLQQGAMLHWNPTHPNKEIIFNDRINNEMASIRLDIETGQKTILPRTISAVSKKGKFALSLTYGRLSRMRKVVGYADAVDPYANEAHPYKDGVFLIDLEKNKAKLVVSIAEVFDKSVGKYPFLANRHIWFNHTDINPSGTRFLFLARSRNEKGKIDSAMFTANMDGSDLKMVIPFGTGVSHFGWRNDTEIVATYKNPKTKEYMHYLFTDGENDFSIIGENFIIDNGHCTFSPDGRYLATDRTEDDSNSTSLWLFDLELNKGLMLANIAVPHYKYLHSDTRCDFHPRWNPAGNKICFDAVDTATHTRQMHLIEFLDL</sequence>
<name>A0ABX1WZN3_9BACT</name>
<accession>A0ABX1WZN3</accession>
<proteinExistence type="predicted"/>
<evidence type="ECO:0000313" key="1">
    <source>
        <dbReference type="EMBL" id="NOU61295.1"/>
    </source>
</evidence>
<dbReference type="RefSeq" id="WP_171596557.1">
    <property type="nucleotide sequence ID" value="NZ_RZNH01000031.1"/>
</dbReference>
<dbReference type="Proteomes" id="UP000732105">
    <property type="component" value="Unassembled WGS sequence"/>
</dbReference>
<organism evidence="1 2">
    <name type="scientific">Marinifilum caeruleilacunae</name>
    <dbReference type="NCBI Taxonomy" id="2499076"/>
    <lineage>
        <taxon>Bacteria</taxon>
        <taxon>Pseudomonadati</taxon>
        <taxon>Bacteroidota</taxon>
        <taxon>Bacteroidia</taxon>
        <taxon>Marinilabiliales</taxon>
        <taxon>Marinifilaceae</taxon>
    </lineage>
</organism>
<dbReference type="Gene3D" id="2.130.10.10">
    <property type="entry name" value="YVTN repeat-like/Quinoprotein amine dehydrogenase"/>
    <property type="match status" value="1"/>
</dbReference>
<reference evidence="1 2" key="1">
    <citation type="submission" date="2018-12" db="EMBL/GenBank/DDBJ databases">
        <title>Marinifilum JC070 sp. nov., a marine bacterium isolated from Yongle Blue Hole in the South China Sea.</title>
        <authorList>
            <person name="Fu T."/>
        </authorList>
    </citation>
    <scope>NUCLEOTIDE SEQUENCE [LARGE SCALE GENOMIC DNA]</scope>
    <source>
        <strain evidence="1 2">JC070</strain>
    </source>
</reference>
<dbReference type="SUPFAM" id="SSF82171">
    <property type="entry name" value="DPP6 N-terminal domain-like"/>
    <property type="match status" value="1"/>
</dbReference>